<keyword evidence="3" id="KW-0233">DNA recombination</keyword>
<evidence type="ECO:0000256" key="3">
    <source>
        <dbReference type="ARBA" id="ARBA00023172"/>
    </source>
</evidence>
<evidence type="ECO:0000313" key="5">
    <source>
        <dbReference type="EMBL" id="AAZ69548.1"/>
    </source>
</evidence>
<dbReference type="NCBIfam" id="NF033587">
    <property type="entry name" value="transpos_IS6"/>
    <property type="match status" value="1"/>
</dbReference>
<keyword evidence="1" id="KW-0815">Transposition</keyword>
<accession>Q46EZ4</accession>
<dbReference type="PaxDb" id="269797-Mbar_A0568"/>
<feature type="domain" description="DDE" evidence="4">
    <location>
        <begin position="73"/>
        <end position="104"/>
    </location>
</feature>
<dbReference type="PANTHER" id="PTHR35528">
    <property type="entry name" value="BLL1675 PROTEIN"/>
    <property type="match status" value="1"/>
</dbReference>
<name>Q46EZ4_METBF</name>
<dbReference type="GO" id="GO:0006310">
    <property type="term" value="P:DNA recombination"/>
    <property type="evidence" value="ECO:0007669"/>
    <property type="project" value="UniProtKB-KW"/>
</dbReference>
<dbReference type="AlphaFoldDB" id="Q46EZ4"/>
<evidence type="ECO:0000256" key="1">
    <source>
        <dbReference type="ARBA" id="ARBA00022578"/>
    </source>
</evidence>
<dbReference type="EMBL" id="CP000099">
    <property type="protein sequence ID" value="AAZ69548.1"/>
    <property type="molecule type" value="Genomic_DNA"/>
</dbReference>
<protein>
    <submittedName>
        <fullName evidence="5">Transposase</fullName>
    </submittedName>
</protein>
<dbReference type="InterPro" id="IPR052183">
    <property type="entry name" value="IS_Transposase"/>
</dbReference>
<dbReference type="InterPro" id="IPR047930">
    <property type="entry name" value="Transpos_IS6"/>
</dbReference>
<evidence type="ECO:0000259" key="4">
    <source>
        <dbReference type="Pfam" id="PF13610"/>
    </source>
</evidence>
<dbReference type="HOGENOM" id="CLU_067322_1_3_2"/>
<sequence length="122" mass="14916">MLSNSFKWKHFVGEIILLNVRWYLKYPLSYRNLKEMMAERGVIVNHTTIMRWVHQYSPEIEKKVRRHLRSTNDSWRVDETYVKVKGKWKYLYRAVDSNGNTIDLVPLQKIWRFYKTGEKLHN</sequence>
<dbReference type="eggNOG" id="arCOG02134">
    <property type="taxonomic scope" value="Archaea"/>
</dbReference>
<organism evidence="5">
    <name type="scientific">Methanosarcina barkeri (strain Fusaro / DSM 804)</name>
    <dbReference type="NCBI Taxonomy" id="269797"/>
    <lineage>
        <taxon>Archaea</taxon>
        <taxon>Methanobacteriati</taxon>
        <taxon>Methanobacteriota</taxon>
        <taxon>Stenosarchaea group</taxon>
        <taxon>Methanomicrobia</taxon>
        <taxon>Methanosarcinales</taxon>
        <taxon>Methanosarcinaceae</taxon>
        <taxon>Methanosarcina</taxon>
    </lineage>
</organism>
<dbReference type="GO" id="GO:0032196">
    <property type="term" value="P:transposition"/>
    <property type="evidence" value="ECO:0007669"/>
    <property type="project" value="UniProtKB-KW"/>
</dbReference>
<dbReference type="KEGG" id="mba:Mbar_A0568"/>
<dbReference type="Pfam" id="PF13610">
    <property type="entry name" value="DDE_Tnp_IS240"/>
    <property type="match status" value="1"/>
</dbReference>
<reference evidence="5" key="1">
    <citation type="submission" date="2006-06" db="EMBL/GenBank/DDBJ databases">
        <title>Complete sequence of chromosome 1 of Methanosarcina barkeri str. fusaro.</title>
        <authorList>
            <person name="Copeland A."/>
            <person name="Lucas S."/>
            <person name="Lapidus A."/>
            <person name="Barry K."/>
            <person name="Detter J.C."/>
            <person name="Glavina T."/>
            <person name="Hammon N."/>
            <person name="Israni S."/>
            <person name="Pitluck S."/>
            <person name="Goodwin L.A."/>
            <person name="Saunders E.H."/>
            <person name="Schmutz J."/>
            <person name="Larimer F."/>
            <person name="Land M."/>
            <person name="Anderson I."/>
            <person name="Richardson P."/>
        </authorList>
    </citation>
    <scope>NUCLEOTIDE SEQUENCE</scope>
    <source>
        <strain evidence="5">Fusaro</strain>
    </source>
</reference>
<evidence type="ECO:0000256" key="2">
    <source>
        <dbReference type="ARBA" id="ARBA00023125"/>
    </source>
</evidence>
<dbReference type="InterPro" id="IPR032874">
    <property type="entry name" value="DDE_dom"/>
</dbReference>
<dbReference type="GO" id="GO:0003677">
    <property type="term" value="F:DNA binding"/>
    <property type="evidence" value="ECO:0007669"/>
    <property type="project" value="UniProtKB-KW"/>
</dbReference>
<keyword evidence="2" id="KW-0238">DNA-binding</keyword>
<gene>
    <name evidence="5" type="ordered locus">Mbar_A0568</name>
</gene>
<dbReference type="PANTHER" id="PTHR35528:SF3">
    <property type="entry name" value="BLL1675 PROTEIN"/>
    <property type="match status" value="1"/>
</dbReference>
<proteinExistence type="predicted"/>